<evidence type="ECO:0000313" key="2">
    <source>
        <dbReference type="Proteomes" id="UP001500571"/>
    </source>
</evidence>
<keyword evidence="2" id="KW-1185">Reference proteome</keyword>
<dbReference type="RefSeq" id="WP_344046241.1">
    <property type="nucleotide sequence ID" value="NZ_BAAAPB010000003.1"/>
</dbReference>
<reference evidence="1 2" key="1">
    <citation type="journal article" date="2019" name="Int. J. Syst. Evol. Microbiol.">
        <title>The Global Catalogue of Microorganisms (GCM) 10K type strain sequencing project: providing services to taxonomists for standard genome sequencing and annotation.</title>
        <authorList>
            <consortium name="The Broad Institute Genomics Platform"/>
            <consortium name="The Broad Institute Genome Sequencing Center for Infectious Disease"/>
            <person name="Wu L."/>
            <person name="Ma J."/>
        </authorList>
    </citation>
    <scope>NUCLEOTIDE SEQUENCE [LARGE SCALE GENOMIC DNA]</scope>
    <source>
        <strain evidence="1 2">JCM 15309</strain>
    </source>
</reference>
<name>A0ABN2RFR3_9ACTN</name>
<organism evidence="1 2">
    <name type="scientific">Nocardioides panacihumi</name>
    <dbReference type="NCBI Taxonomy" id="400774"/>
    <lineage>
        <taxon>Bacteria</taxon>
        <taxon>Bacillati</taxon>
        <taxon>Actinomycetota</taxon>
        <taxon>Actinomycetes</taxon>
        <taxon>Propionibacteriales</taxon>
        <taxon>Nocardioidaceae</taxon>
        <taxon>Nocardioides</taxon>
    </lineage>
</organism>
<dbReference type="InterPro" id="IPR016084">
    <property type="entry name" value="Haem_Oase-like_multi-hlx"/>
</dbReference>
<proteinExistence type="predicted"/>
<dbReference type="Pfam" id="PF14518">
    <property type="entry name" value="Haem_oxygenas_2"/>
    <property type="match status" value="1"/>
</dbReference>
<dbReference type="EMBL" id="BAAAPB010000003">
    <property type="protein sequence ID" value="GAA1968177.1"/>
    <property type="molecule type" value="Genomic_DNA"/>
</dbReference>
<dbReference type="SUPFAM" id="SSF48613">
    <property type="entry name" value="Heme oxygenase-like"/>
    <property type="match status" value="1"/>
</dbReference>
<protein>
    <submittedName>
        <fullName evidence="1">Iron-containing redox enzyme family protein</fullName>
    </submittedName>
</protein>
<gene>
    <name evidence="1" type="ORF">GCM10009798_30700</name>
</gene>
<sequence>MDLPKPRGPLSERVLGTLASGRSGGIGPLAALPAPETGDDAALTLWCLYELSYRGFEDVDDRLEWDPTLIAVRRDLEDDLERRLRASWSGRPSYEGDFAEAFFASVETHEGPSLARYVQREATADQVMELVQARSIYHLKESDPVAFTVPRLPTGPRAALMELQYDEYGAGRPERLHAHLFATGMTALGLDPAEGAYLDQAPLPVLEQNNTMSLFGLHRRLRGASLGHLAAFEATSSGPCRRMSQGLARLDLAPQMQAYYDEHVQADAVHEQLAVRLICGPLIEAEPELEDDVWLGAFSCLDLEDRVAEHYLDRWGVTA</sequence>
<dbReference type="SMART" id="SM01236">
    <property type="entry name" value="Haem_oxygenase_2"/>
    <property type="match status" value="1"/>
</dbReference>
<comment type="caution">
    <text evidence="1">The sequence shown here is derived from an EMBL/GenBank/DDBJ whole genome shotgun (WGS) entry which is preliminary data.</text>
</comment>
<dbReference type="Proteomes" id="UP001500571">
    <property type="component" value="Unassembled WGS sequence"/>
</dbReference>
<dbReference type="Gene3D" id="1.20.910.10">
    <property type="entry name" value="Heme oxygenase-like"/>
    <property type="match status" value="1"/>
</dbReference>
<evidence type="ECO:0000313" key="1">
    <source>
        <dbReference type="EMBL" id="GAA1968177.1"/>
    </source>
</evidence>
<accession>A0ABN2RFR3</accession>